<proteinExistence type="predicted"/>
<gene>
    <name evidence="3" type="ORF">ACFS25_23475</name>
</gene>
<feature type="region of interest" description="Disordered" evidence="1">
    <location>
        <begin position="44"/>
        <end position="64"/>
    </location>
</feature>
<protein>
    <submittedName>
        <fullName evidence="3">Arc family DNA-binding protein</fullName>
    </submittedName>
</protein>
<dbReference type="Proteomes" id="UP001597512">
    <property type="component" value="Unassembled WGS sequence"/>
</dbReference>
<dbReference type="RefSeq" id="WP_381505858.1">
    <property type="nucleotide sequence ID" value="NZ_JBHUOM010000023.1"/>
</dbReference>
<evidence type="ECO:0000313" key="4">
    <source>
        <dbReference type="Proteomes" id="UP001597512"/>
    </source>
</evidence>
<dbReference type="GO" id="GO:0003677">
    <property type="term" value="F:DNA binding"/>
    <property type="evidence" value="ECO:0007669"/>
    <property type="project" value="UniProtKB-KW"/>
</dbReference>
<dbReference type="InterPro" id="IPR013321">
    <property type="entry name" value="Arc_rbn_hlx_hlx"/>
</dbReference>
<comment type="caution">
    <text evidence="3">The sequence shown here is derived from an EMBL/GenBank/DDBJ whole genome shotgun (WGS) entry which is preliminary data.</text>
</comment>
<dbReference type="InterPro" id="IPR012869">
    <property type="entry name" value="RHH_5"/>
</dbReference>
<evidence type="ECO:0000256" key="1">
    <source>
        <dbReference type="SAM" id="MobiDB-lite"/>
    </source>
</evidence>
<dbReference type="Pfam" id="PF07878">
    <property type="entry name" value="RHH_5"/>
    <property type="match status" value="1"/>
</dbReference>
<sequence>MAAEKKAFVLRIQPETLKELERWAQEEFRSVNGQIEYLLSDALRKRKKRSPDSADDELANQTEG</sequence>
<feature type="domain" description="CopG-like ribbon-helix-helix" evidence="2">
    <location>
        <begin position="17"/>
        <end position="47"/>
    </location>
</feature>
<dbReference type="InterPro" id="IPR010985">
    <property type="entry name" value="Ribbon_hlx_hlx"/>
</dbReference>
<evidence type="ECO:0000313" key="3">
    <source>
        <dbReference type="EMBL" id="MFD2936762.1"/>
    </source>
</evidence>
<dbReference type="EMBL" id="JBHUOM010000023">
    <property type="protein sequence ID" value="MFD2936762.1"/>
    <property type="molecule type" value="Genomic_DNA"/>
</dbReference>
<organism evidence="3 4">
    <name type="scientific">Spirosoma flavum</name>
    <dbReference type="NCBI Taxonomy" id="2048557"/>
    <lineage>
        <taxon>Bacteria</taxon>
        <taxon>Pseudomonadati</taxon>
        <taxon>Bacteroidota</taxon>
        <taxon>Cytophagia</taxon>
        <taxon>Cytophagales</taxon>
        <taxon>Cytophagaceae</taxon>
        <taxon>Spirosoma</taxon>
    </lineage>
</organism>
<keyword evidence="3" id="KW-0238">DNA-binding</keyword>
<keyword evidence="4" id="KW-1185">Reference proteome</keyword>
<dbReference type="SUPFAM" id="SSF47598">
    <property type="entry name" value="Ribbon-helix-helix"/>
    <property type="match status" value="1"/>
</dbReference>
<name>A0ABW6AQC1_9BACT</name>
<reference evidence="4" key="1">
    <citation type="journal article" date="2019" name="Int. J. Syst. Evol. Microbiol.">
        <title>The Global Catalogue of Microorganisms (GCM) 10K type strain sequencing project: providing services to taxonomists for standard genome sequencing and annotation.</title>
        <authorList>
            <consortium name="The Broad Institute Genomics Platform"/>
            <consortium name="The Broad Institute Genome Sequencing Center for Infectious Disease"/>
            <person name="Wu L."/>
            <person name="Ma J."/>
        </authorList>
    </citation>
    <scope>NUCLEOTIDE SEQUENCE [LARGE SCALE GENOMIC DNA]</scope>
    <source>
        <strain evidence="4">KCTC 52490</strain>
    </source>
</reference>
<evidence type="ECO:0000259" key="2">
    <source>
        <dbReference type="Pfam" id="PF07878"/>
    </source>
</evidence>
<accession>A0ABW6AQC1</accession>
<dbReference type="Gene3D" id="1.10.1220.10">
    <property type="entry name" value="Met repressor-like"/>
    <property type="match status" value="1"/>
</dbReference>